<dbReference type="InterPro" id="IPR036188">
    <property type="entry name" value="FAD/NAD-bd_sf"/>
</dbReference>
<name>A0A919RI64_9ACTN</name>
<comment type="caution">
    <text evidence="5">The sequence shown here is derived from an EMBL/GenBank/DDBJ whole genome shotgun (WGS) entry which is preliminary data.</text>
</comment>
<dbReference type="RefSeq" id="WP_204028028.1">
    <property type="nucleotide sequence ID" value="NZ_BOOW01000028.1"/>
</dbReference>
<dbReference type="GO" id="GO:0071949">
    <property type="term" value="F:FAD binding"/>
    <property type="evidence" value="ECO:0007669"/>
    <property type="project" value="InterPro"/>
</dbReference>
<evidence type="ECO:0000313" key="5">
    <source>
        <dbReference type="EMBL" id="GII94088.1"/>
    </source>
</evidence>
<dbReference type="Pfam" id="PF21274">
    <property type="entry name" value="Rng_hyd_C"/>
    <property type="match status" value="1"/>
</dbReference>
<dbReference type="Gene3D" id="3.50.50.60">
    <property type="entry name" value="FAD/NAD(P)-binding domain"/>
    <property type="match status" value="1"/>
</dbReference>
<dbReference type="Gene3D" id="3.30.9.10">
    <property type="entry name" value="D-Amino Acid Oxidase, subunit A, domain 2"/>
    <property type="match status" value="1"/>
</dbReference>
<comment type="cofactor">
    <cofactor evidence="1">
        <name>FAD</name>
        <dbReference type="ChEBI" id="CHEBI:57692"/>
    </cofactor>
</comment>
<sequence length="533" mass="56602">MTEERTQVLIVGGSLVGLSAALFLRRHGVDVTLVERHTGTSIHPRTPGYNARSMELFRAAGVEESVRAAGPWRLTGTGLLWAESLTSENFRWLSPPGTRGTEDGFSDVSPCDDAVLSQDVLEPVLREHTEALGADLRFGTELESFEQEPDGVRTTLLDRATGTRTAVGADYLIAADGAGSAIRTRLGLAMSGAGVLEHVVGIMVRADLGDALSGKSFAICQVNNPDFSGMVRVVGDKMALHVSYHPDRGESAGQFGPDRCVELARAAAGVPDLAVEPLDVMPWQVRAAVADRFAVGRVFLAGDAAHVMPPSGAYGANTGIQDAANLAWKLAYVLRGWAGPALLDTYDAERRPVARLTVDQALAAGRDWFGAELPPEVGRIEPLPEVTVKFGYRYGPGEPVEDPLHPSGTPGSRAAHVWLERDGERVSTVDLWAGGPVLIAGPDGADWTEAATRVAERNGLPLTAYRLAEDDTAGGSSFLVDREKRCMSAFGITGTGAVLIRPDGFITWRSPESAGHHASEVLGEACRDLLATG</sequence>
<keyword evidence="2" id="KW-0285">Flavoprotein</keyword>
<protein>
    <submittedName>
        <fullName evidence="5">FAD-dependent oxidoreductase</fullName>
    </submittedName>
</protein>
<evidence type="ECO:0000256" key="1">
    <source>
        <dbReference type="ARBA" id="ARBA00001974"/>
    </source>
</evidence>
<dbReference type="InterPro" id="IPR002938">
    <property type="entry name" value="FAD-bd"/>
</dbReference>
<evidence type="ECO:0000256" key="3">
    <source>
        <dbReference type="ARBA" id="ARBA00022827"/>
    </source>
</evidence>
<dbReference type="Pfam" id="PF01494">
    <property type="entry name" value="FAD_binding_3"/>
    <property type="match status" value="1"/>
</dbReference>
<accession>A0A919RI64</accession>
<proteinExistence type="predicted"/>
<dbReference type="EMBL" id="BOOW01000028">
    <property type="protein sequence ID" value="GII94088.1"/>
    <property type="molecule type" value="Genomic_DNA"/>
</dbReference>
<dbReference type="GO" id="GO:0016709">
    <property type="term" value="F:oxidoreductase activity, acting on paired donors, with incorporation or reduction of molecular oxygen, NAD(P)H as one donor, and incorporation of one atom of oxygen"/>
    <property type="evidence" value="ECO:0007669"/>
    <property type="project" value="UniProtKB-ARBA"/>
</dbReference>
<dbReference type="PANTHER" id="PTHR43004">
    <property type="entry name" value="TRK SYSTEM POTASSIUM UPTAKE PROTEIN"/>
    <property type="match status" value="1"/>
</dbReference>
<dbReference type="PRINTS" id="PR00420">
    <property type="entry name" value="RNGMNOXGNASE"/>
</dbReference>
<keyword evidence="3" id="KW-0274">FAD</keyword>
<evidence type="ECO:0000259" key="4">
    <source>
        <dbReference type="Pfam" id="PF01494"/>
    </source>
</evidence>
<evidence type="ECO:0000313" key="6">
    <source>
        <dbReference type="Proteomes" id="UP000606172"/>
    </source>
</evidence>
<keyword evidence="6" id="KW-1185">Reference proteome</keyword>
<reference evidence="5" key="1">
    <citation type="submission" date="2021-01" db="EMBL/GenBank/DDBJ databases">
        <title>Whole genome shotgun sequence of Sinosporangium siamense NBRC 109515.</title>
        <authorList>
            <person name="Komaki H."/>
            <person name="Tamura T."/>
        </authorList>
    </citation>
    <scope>NUCLEOTIDE SEQUENCE</scope>
    <source>
        <strain evidence="5">NBRC 109515</strain>
    </source>
</reference>
<organism evidence="5 6">
    <name type="scientific">Sinosporangium siamense</name>
    <dbReference type="NCBI Taxonomy" id="1367973"/>
    <lineage>
        <taxon>Bacteria</taxon>
        <taxon>Bacillati</taxon>
        <taxon>Actinomycetota</taxon>
        <taxon>Actinomycetes</taxon>
        <taxon>Streptosporangiales</taxon>
        <taxon>Streptosporangiaceae</taxon>
        <taxon>Sinosporangium</taxon>
    </lineage>
</organism>
<dbReference type="Gene3D" id="3.40.30.120">
    <property type="match status" value="1"/>
</dbReference>
<dbReference type="Proteomes" id="UP000606172">
    <property type="component" value="Unassembled WGS sequence"/>
</dbReference>
<evidence type="ECO:0000256" key="2">
    <source>
        <dbReference type="ARBA" id="ARBA00022630"/>
    </source>
</evidence>
<dbReference type="AlphaFoldDB" id="A0A919RI64"/>
<dbReference type="PANTHER" id="PTHR43004:SF19">
    <property type="entry name" value="BINDING MONOOXYGENASE, PUTATIVE (JCVI)-RELATED"/>
    <property type="match status" value="1"/>
</dbReference>
<dbReference type="SUPFAM" id="SSF51905">
    <property type="entry name" value="FAD/NAD(P)-binding domain"/>
    <property type="match status" value="1"/>
</dbReference>
<gene>
    <name evidence="5" type="ORF">Ssi02_43190</name>
</gene>
<feature type="domain" description="FAD-binding" evidence="4">
    <location>
        <begin position="5"/>
        <end position="361"/>
    </location>
</feature>
<dbReference type="InterPro" id="IPR050641">
    <property type="entry name" value="RIFMO-like"/>
</dbReference>